<dbReference type="InterPro" id="IPR021752">
    <property type="entry name" value="TF_Rrn7_Zf"/>
</dbReference>
<evidence type="ECO:0000256" key="4">
    <source>
        <dbReference type="ARBA" id="ARBA00022771"/>
    </source>
</evidence>
<keyword evidence="7" id="KW-0238">DNA-binding</keyword>
<keyword evidence="5" id="KW-0862">Zinc</keyword>
<dbReference type="GO" id="GO:0070860">
    <property type="term" value="C:RNA polymerase I core factor complex"/>
    <property type="evidence" value="ECO:0007669"/>
    <property type="project" value="InterPro"/>
</dbReference>
<keyword evidence="4" id="KW-0863">Zinc-finger</keyword>
<comment type="similarity">
    <text evidence="2">Belongs to the RRN7/TAF1B family.</text>
</comment>
<keyword evidence="11" id="KW-0472">Membrane</keyword>
<keyword evidence="8" id="KW-0804">Transcription</keyword>
<keyword evidence="11" id="KW-1133">Transmembrane helix</keyword>
<comment type="caution">
    <text evidence="15">The sequence shown here is derived from an EMBL/GenBank/DDBJ whole genome shotgun (WGS) entry which is preliminary data.</text>
</comment>
<evidence type="ECO:0000313" key="16">
    <source>
        <dbReference type="Proteomes" id="UP000189513"/>
    </source>
</evidence>
<evidence type="ECO:0000256" key="8">
    <source>
        <dbReference type="ARBA" id="ARBA00023163"/>
    </source>
</evidence>
<keyword evidence="9" id="KW-0539">Nucleus</keyword>
<dbReference type="GO" id="GO:0008270">
    <property type="term" value="F:zinc ion binding"/>
    <property type="evidence" value="ECO:0007669"/>
    <property type="project" value="UniProtKB-KW"/>
</dbReference>
<evidence type="ECO:0000259" key="12">
    <source>
        <dbReference type="Pfam" id="PF11781"/>
    </source>
</evidence>
<name>A0A1V2L1U6_CYBFA</name>
<gene>
    <name evidence="15" type="ORF">BON22_4186</name>
</gene>
<keyword evidence="15" id="KW-0396">Initiation factor</keyword>
<dbReference type="GO" id="GO:0003743">
    <property type="term" value="F:translation initiation factor activity"/>
    <property type="evidence" value="ECO:0007669"/>
    <property type="project" value="UniProtKB-KW"/>
</dbReference>
<reference evidence="16" key="1">
    <citation type="journal article" date="2017" name="Genome Announc.">
        <title>Genome sequences of Cyberlindnera fabianii 65, Pichia kudriavzevii 129, and Saccharomyces cerevisiae 131 isolated from fermented masau fruits in Zimbabwe.</title>
        <authorList>
            <person name="van Rijswijck I.M.H."/>
            <person name="Derks M.F.L."/>
            <person name="Abee T."/>
            <person name="de Ridder D."/>
            <person name="Smid E.J."/>
        </authorList>
    </citation>
    <scope>NUCLEOTIDE SEQUENCE [LARGE SCALE GENOMIC DNA]</scope>
    <source>
        <strain evidence="16">65</strain>
    </source>
</reference>
<feature type="transmembrane region" description="Helical" evidence="11">
    <location>
        <begin position="476"/>
        <end position="497"/>
    </location>
</feature>
<evidence type="ECO:0000256" key="7">
    <source>
        <dbReference type="ARBA" id="ARBA00023125"/>
    </source>
</evidence>
<dbReference type="Proteomes" id="UP000189513">
    <property type="component" value="Unassembled WGS sequence"/>
</dbReference>
<evidence type="ECO:0000256" key="5">
    <source>
        <dbReference type="ARBA" id="ARBA00022833"/>
    </source>
</evidence>
<dbReference type="Pfam" id="PF11781">
    <property type="entry name" value="Zn_ribbon_RRN7"/>
    <property type="match status" value="1"/>
</dbReference>
<proteinExistence type="inferred from homology"/>
<evidence type="ECO:0000256" key="10">
    <source>
        <dbReference type="SAM" id="MobiDB-lite"/>
    </source>
</evidence>
<comment type="subcellular location">
    <subcellularLocation>
        <location evidence="1">Nucleus</location>
        <location evidence="1">Nucleolus</location>
    </subcellularLocation>
</comment>
<dbReference type="AlphaFoldDB" id="A0A1V2L1U6"/>
<dbReference type="OMA" id="DILRWIC"/>
<evidence type="ECO:0000256" key="1">
    <source>
        <dbReference type="ARBA" id="ARBA00004604"/>
    </source>
</evidence>
<dbReference type="STRING" id="36022.A0A1V2L1U6"/>
<evidence type="ECO:0000256" key="11">
    <source>
        <dbReference type="SAM" id="Phobius"/>
    </source>
</evidence>
<keyword evidence="6" id="KW-0805">Transcription regulation</keyword>
<dbReference type="GO" id="GO:0042790">
    <property type="term" value="P:nucleolar large rRNA transcription by RNA polymerase I"/>
    <property type="evidence" value="ECO:0007669"/>
    <property type="project" value="TreeGrafter"/>
</dbReference>
<dbReference type="PANTHER" id="PTHR31576:SF2">
    <property type="entry name" value="TATA BOX-BINDING PROTEIN-ASSOCIATED FACTOR RNA POLYMERASE I SUBUNIT B"/>
    <property type="match status" value="1"/>
</dbReference>
<evidence type="ECO:0000259" key="13">
    <source>
        <dbReference type="Pfam" id="PF20644"/>
    </source>
</evidence>
<sequence length="542" mass="62527">MSNAWIRGRRCGVDNCRSKYYRTIDGQRVCQFGHVNESHIEINDEEDDMTSVTVTRRLTSQLSKKSSQGMRKRQSRFAHLKLYGDKGRDMAFKTLQYLLKEQTRFLIETKGLPDVLEPVVKRLWVGYLNNVAYQTRGYSSDRESLVSDSQTEESDASVGSSSGSSAFRTKWRVDVIVDLVAILYVACRKLSLPVYLNDFIKWIMLRELPFLKGSFVIPKKLYNRLGGIFLTMVNCRSPPSNRKLCKSVTIVFKANEIEGLSLNYHPFLWSSVTALFLPSTIYLATKKYIAMQGVGTEFLTGITEYRSRFPELNVLCSLIVVTKLYFLQGHYGFPAKIQKMEDWLSLVQESDDSQAETERGLYRQLYDIDNEENEGGILQWNDDMTNRYLDWFTEKVVKTQLPHQDDLTPINRRLMAIFELPQDSEQESEPLIESIKMGYAQMAMSQVDVTVGKAAFKSGERLKRPCPFTTTFVVCIHRIGLIFYTAIGIHLVILRLLRKRFYELRDVWFAMRLAWWGAVTKRIHDNDMPVSQGGQCQFENEG</sequence>
<evidence type="ECO:0000256" key="2">
    <source>
        <dbReference type="ARBA" id="ARBA00006899"/>
    </source>
</evidence>
<dbReference type="Pfam" id="PF20645">
    <property type="entry name" value="Rrn7_cyclin_C"/>
    <property type="match status" value="1"/>
</dbReference>
<evidence type="ECO:0000256" key="6">
    <source>
        <dbReference type="ARBA" id="ARBA00023015"/>
    </source>
</evidence>
<dbReference type="Pfam" id="PF20644">
    <property type="entry name" value="Rrn7_cyclin_N"/>
    <property type="match status" value="1"/>
</dbReference>
<keyword evidence="3" id="KW-0479">Metal-binding</keyword>
<dbReference type="GO" id="GO:0001164">
    <property type="term" value="F:RNA polymerase I core promoter sequence-specific DNA binding"/>
    <property type="evidence" value="ECO:0007669"/>
    <property type="project" value="InterPro"/>
</dbReference>
<dbReference type="InterPro" id="IPR048538">
    <property type="entry name" value="Rrn7_cyclin_C"/>
</dbReference>
<feature type="domain" description="Rrn7/TAF1B N-terminal cyclin" evidence="13">
    <location>
        <begin position="95"/>
        <end position="219"/>
    </location>
</feature>
<evidence type="ECO:0000313" key="15">
    <source>
        <dbReference type="EMBL" id="ONH65764.1"/>
    </source>
</evidence>
<organism evidence="15 16">
    <name type="scientific">Cyberlindnera fabianii</name>
    <name type="common">Yeast</name>
    <name type="synonym">Hansenula fabianii</name>
    <dbReference type="NCBI Taxonomy" id="36022"/>
    <lineage>
        <taxon>Eukaryota</taxon>
        <taxon>Fungi</taxon>
        <taxon>Dikarya</taxon>
        <taxon>Ascomycota</taxon>
        <taxon>Saccharomycotina</taxon>
        <taxon>Saccharomycetes</taxon>
        <taxon>Phaffomycetales</taxon>
        <taxon>Phaffomycetaceae</taxon>
        <taxon>Cyberlindnera</taxon>
    </lineage>
</organism>
<dbReference type="VEuPathDB" id="FungiDB:BON22_4186"/>
<protein>
    <submittedName>
        <fullName evidence="15">RNA polymerase I-specific transcription initiation factor RRN7</fullName>
    </submittedName>
</protein>
<keyword evidence="11" id="KW-0812">Transmembrane</keyword>
<evidence type="ECO:0000259" key="14">
    <source>
        <dbReference type="Pfam" id="PF20645"/>
    </source>
</evidence>
<evidence type="ECO:0000256" key="3">
    <source>
        <dbReference type="ARBA" id="ARBA00022723"/>
    </source>
</evidence>
<feature type="region of interest" description="Disordered" evidence="10">
    <location>
        <begin position="144"/>
        <end position="164"/>
    </location>
</feature>
<feature type="domain" description="RRN7-type" evidence="12">
    <location>
        <begin position="5"/>
        <end position="37"/>
    </location>
</feature>
<evidence type="ECO:0000256" key="9">
    <source>
        <dbReference type="ARBA" id="ARBA00023242"/>
    </source>
</evidence>
<dbReference type="InterPro" id="IPR048540">
    <property type="entry name" value="Rrn7_cyclin_N"/>
</dbReference>
<keyword evidence="15" id="KW-0648">Protein biosynthesis</keyword>
<dbReference type="InterPro" id="IPR033599">
    <property type="entry name" value="TAF1B/Rrn7"/>
</dbReference>
<feature type="domain" description="Rrn7/TAF1B C-terminal cyclin" evidence="14">
    <location>
        <begin position="238"/>
        <end position="395"/>
    </location>
</feature>
<accession>A0A1V2L1U6</accession>
<dbReference type="EMBL" id="MPUK01000009">
    <property type="protein sequence ID" value="ONH65764.1"/>
    <property type="molecule type" value="Genomic_DNA"/>
</dbReference>
<keyword evidence="16" id="KW-1185">Reference proteome</keyword>
<dbReference type="PANTHER" id="PTHR31576">
    <property type="entry name" value="TATA BOX-BINDING PROTEIN-ASSOCIATED FACTOR RNA POLYMERASE I SUBUNIT B"/>
    <property type="match status" value="1"/>
</dbReference>